<proteinExistence type="predicted"/>
<name>A0AAD5F247_PRUDU</name>
<accession>A0AAD5F247</accession>
<reference evidence="2 3" key="1">
    <citation type="journal article" date="2022" name="G3 (Bethesda)">
        <title>Whole-genome sequence and methylome profiling of the almond [Prunus dulcis (Mill.) D.A. Webb] cultivar 'Nonpareil'.</title>
        <authorList>
            <person name="D'Amico-Willman K.M."/>
            <person name="Ouma W.Z."/>
            <person name="Meulia T."/>
            <person name="Sideli G.M."/>
            <person name="Gradziel T.M."/>
            <person name="Fresnedo-Ramirez J."/>
        </authorList>
    </citation>
    <scope>NUCLEOTIDE SEQUENCE [LARGE SCALE GENOMIC DNA]</scope>
    <source>
        <strain evidence="2">Clone GOH B32 T37-40</strain>
    </source>
</reference>
<evidence type="ECO:0000313" key="3">
    <source>
        <dbReference type="Proteomes" id="UP001054821"/>
    </source>
</evidence>
<feature type="transmembrane region" description="Helical" evidence="1">
    <location>
        <begin position="90"/>
        <end position="107"/>
    </location>
</feature>
<evidence type="ECO:0000313" key="2">
    <source>
        <dbReference type="EMBL" id="KAI5350687.1"/>
    </source>
</evidence>
<keyword evidence="1" id="KW-0472">Membrane</keyword>
<comment type="caution">
    <text evidence="2">The sequence shown here is derived from an EMBL/GenBank/DDBJ whole genome shotgun (WGS) entry which is preliminary data.</text>
</comment>
<keyword evidence="1" id="KW-1133">Transmembrane helix</keyword>
<keyword evidence="1" id="KW-0812">Transmembrane</keyword>
<dbReference type="EMBL" id="JAJFAZ020000001">
    <property type="protein sequence ID" value="KAI5350687.1"/>
    <property type="molecule type" value="Genomic_DNA"/>
</dbReference>
<dbReference type="AlphaFoldDB" id="A0AAD5F247"/>
<evidence type="ECO:0000256" key="1">
    <source>
        <dbReference type="SAM" id="Phobius"/>
    </source>
</evidence>
<keyword evidence="3" id="KW-1185">Reference proteome</keyword>
<gene>
    <name evidence="2" type="ORF">L3X38_003578</name>
</gene>
<organism evidence="2 3">
    <name type="scientific">Prunus dulcis</name>
    <name type="common">Almond</name>
    <name type="synonym">Amygdalus dulcis</name>
    <dbReference type="NCBI Taxonomy" id="3755"/>
    <lineage>
        <taxon>Eukaryota</taxon>
        <taxon>Viridiplantae</taxon>
        <taxon>Streptophyta</taxon>
        <taxon>Embryophyta</taxon>
        <taxon>Tracheophyta</taxon>
        <taxon>Spermatophyta</taxon>
        <taxon>Magnoliopsida</taxon>
        <taxon>eudicotyledons</taxon>
        <taxon>Gunneridae</taxon>
        <taxon>Pentapetalae</taxon>
        <taxon>rosids</taxon>
        <taxon>fabids</taxon>
        <taxon>Rosales</taxon>
        <taxon>Rosaceae</taxon>
        <taxon>Amygdaloideae</taxon>
        <taxon>Amygdaleae</taxon>
        <taxon>Prunus</taxon>
    </lineage>
</organism>
<sequence length="224" mass="25582">MTTRRSIRLPTNDADITQPLRTTEDTNTSLSVEENEIDAERCTEVGFFNFFNGFSQMLTRVRILKNKIYARHSKVVGVGNFGNNYFNRGFTFLLVLAFVLLLGLAYYRTCTTSEMSKLTILINYGGRWVDSRYENFKAKAVLVSNTITLKELQKQVYDIVHVDPNDYEITIKAMYETMNGAQPSEIENDDDVGAFILDSRSNPYKIPLCITLEETNLERSPQAP</sequence>
<protein>
    <submittedName>
        <fullName evidence="2">Uncharacterized protein</fullName>
    </submittedName>
</protein>
<dbReference type="Proteomes" id="UP001054821">
    <property type="component" value="Chromosome 1"/>
</dbReference>